<dbReference type="PROSITE" id="PS00600">
    <property type="entry name" value="AA_TRANSFER_CLASS_3"/>
    <property type="match status" value="1"/>
</dbReference>
<name>A0A5E6MC97_9BACT</name>
<dbReference type="GO" id="GO:0030170">
    <property type="term" value="F:pyridoxal phosphate binding"/>
    <property type="evidence" value="ECO:0007669"/>
    <property type="project" value="InterPro"/>
</dbReference>
<dbReference type="RefSeq" id="WP_142525313.1">
    <property type="nucleotide sequence ID" value="NZ_CABFUZ020000132.1"/>
</dbReference>
<dbReference type="Gene3D" id="3.40.640.10">
    <property type="entry name" value="Type I PLP-dependent aspartate aminotransferase-like (Major domain)"/>
    <property type="match status" value="1"/>
</dbReference>
<evidence type="ECO:0000256" key="4">
    <source>
        <dbReference type="ARBA" id="ARBA00022898"/>
    </source>
</evidence>
<dbReference type="EC" id="2.6.1.48" evidence="6"/>
<dbReference type="PIRSF" id="PIRSF000521">
    <property type="entry name" value="Transaminase_4ab_Lys_Orn"/>
    <property type="match status" value="1"/>
</dbReference>
<dbReference type="InterPro" id="IPR005814">
    <property type="entry name" value="Aminotrans_3"/>
</dbReference>
<dbReference type="GO" id="GO:0042802">
    <property type="term" value="F:identical protein binding"/>
    <property type="evidence" value="ECO:0007669"/>
    <property type="project" value="TreeGrafter"/>
</dbReference>
<dbReference type="EMBL" id="CABFUZ020000132">
    <property type="protein sequence ID" value="VVM06858.1"/>
    <property type="molecule type" value="Genomic_DNA"/>
</dbReference>
<dbReference type="EC" id="2.6.1.19" evidence="6"/>
<keyword evidence="4 5" id="KW-0663">Pyridoxal phosphate</keyword>
<dbReference type="InterPro" id="IPR050103">
    <property type="entry name" value="Class-III_PLP-dep_AT"/>
</dbReference>
<reference evidence="6" key="1">
    <citation type="submission" date="2019-09" db="EMBL/GenBank/DDBJ databases">
        <authorList>
            <person name="Cremers G."/>
        </authorList>
    </citation>
    <scope>NUCLEOTIDE SEQUENCE [LARGE SCALE GENOMIC DNA]</scope>
    <source>
        <strain evidence="6">3B</strain>
    </source>
</reference>
<evidence type="ECO:0000313" key="6">
    <source>
        <dbReference type="EMBL" id="VVM06858.1"/>
    </source>
</evidence>
<evidence type="ECO:0000256" key="5">
    <source>
        <dbReference type="RuleBase" id="RU003560"/>
    </source>
</evidence>
<dbReference type="GO" id="GO:0047589">
    <property type="term" value="F:5-aminovalerate transaminase activity"/>
    <property type="evidence" value="ECO:0007669"/>
    <property type="project" value="UniProtKB-EC"/>
</dbReference>
<dbReference type="InterPro" id="IPR015421">
    <property type="entry name" value="PyrdxlP-dep_Trfase_major"/>
</dbReference>
<evidence type="ECO:0000256" key="2">
    <source>
        <dbReference type="ARBA" id="ARBA00022576"/>
    </source>
</evidence>
<evidence type="ECO:0000313" key="7">
    <source>
        <dbReference type="Proteomes" id="UP000381693"/>
    </source>
</evidence>
<dbReference type="OrthoDB" id="9807885at2"/>
<dbReference type="AlphaFoldDB" id="A0A5E6MC97"/>
<dbReference type="SUPFAM" id="SSF53383">
    <property type="entry name" value="PLP-dependent transferases"/>
    <property type="match status" value="1"/>
</dbReference>
<dbReference type="Gene3D" id="3.90.1150.10">
    <property type="entry name" value="Aspartate Aminotransferase, domain 1"/>
    <property type="match status" value="1"/>
</dbReference>
<sequence>MIPAQKTQIPGPLSASLRARLRRWESRNVTFLSAEFPVFWERAEGANIWDVDGNRYLDLTAGFGVAALGYSVPAIAAAGSAQLQRLSLGMGDVHPSSEKVKLLEMLSRLTFEGWGKGGAKSILGCSGSDAVEAAMKTAFLATQRPHLIAFRGSYHGLAYGALEATEMGEFRKPFAMQMAGRVRFLPFPNCWQCPWGKGARSPSTCDPGCRHALAAELKETFAGNSVGAILVEPMLGRGGMVVPPDWFLPLLRQTADAEGALLILDEIFTGFFRTGPRFACERWGVVPDLLCLGKPLGGGFPLSACVGPADLMDVWPESDGEALHTSTFLGSPLGCRMACAFLEELEKRRNSLAVEEKGKRLLAGLSDLAFPGSPLRRARGAGLFVGVEITDEGGWPNPSFAGGLLSALLRAGLILLAGGSDRHVLSFTPPLVVTFDELDWSVAAIRSVLETELGKHANRAAQPGSFPRSMSKL</sequence>
<organism evidence="6 7">
    <name type="scientific">Methylacidimicrobium cyclopophantes</name>
    <dbReference type="NCBI Taxonomy" id="1041766"/>
    <lineage>
        <taxon>Bacteria</taxon>
        <taxon>Pseudomonadati</taxon>
        <taxon>Verrucomicrobiota</taxon>
        <taxon>Methylacidimicrobium</taxon>
    </lineage>
</organism>
<dbReference type="InterPro" id="IPR049704">
    <property type="entry name" value="Aminotrans_3_PPA_site"/>
</dbReference>
<protein>
    <submittedName>
        <fullName evidence="6">4-aminobutyrate aminotransferase / (S)-3-amino-2-methylpropionate transaminase</fullName>
        <ecNumber evidence="6">2.6.1.19</ecNumber>
        <ecNumber evidence="6">2.6.1.22</ecNumber>
        <ecNumber evidence="6">2.6.1.48</ecNumber>
    </submittedName>
</protein>
<dbReference type="InterPro" id="IPR015422">
    <property type="entry name" value="PyrdxlP-dep_Trfase_small"/>
</dbReference>
<dbReference type="CDD" id="cd00610">
    <property type="entry name" value="OAT_like"/>
    <property type="match status" value="1"/>
</dbReference>
<comment type="caution">
    <text evidence="6">The sequence shown here is derived from an EMBL/GenBank/DDBJ whole genome shotgun (WGS) entry which is preliminary data.</text>
</comment>
<keyword evidence="7" id="KW-1185">Reference proteome</keyword>
<dbReference type="InterPro" id="IPR015424">
    <property type="entry name" value="PyrdxlP-dep_Trfase"/>
</dbReference>
<keyword evidence="2 6" id="KW-0032">Aminotransferase</keyword>
<keyword evidence="3 6" id="KW-0808">Transferase</keyword>
<dbReference type="PANTHER" id="PTHR11986">
    <property type="entry name" value="AMINOTRANSFERASE CLASS III"/>
    <property type="match status" value="1"/>
</dbReference>
<dbReference type="Pfam" id="PF00202">
    <property type="entry name" value="Aminotran_3"/>
    <property type="match status" value="1"/>
</dbReference>
<proteinExistence type="inferred from homology"/>
<comment type="similarity">
    <text evidence="5">Belongs to the class-III pyridoxal-phosphate-dependent aminotransferase family.</text>
</comment>
<comment type="cofactor">
    <cofactor evidence="1">
        <name>pyridoxal 5'-phosphate</name>
        <dbReference type="ChEBI" id="CHEBI:597326"/>
    </cofactor>
</comment>
<dbReference type="EC" id="2.6.1.22" evidence="6"/>
<dbReference type="GO" id="GO:0034386">
    <property type="term" value="F:4-aminobutyrate:2-oxoglutarate transaminase activity"/>
    <property type="evidence" value="ECO:0007669"/>
    <property type="project" value="UniProtKB-EC"/>
</dbReference>
<evidence type="ECO:0000256" key="3">
    <source>
        <dbReference type="ARBA" id="ARBA00022679"/>
    </source>
</evidence>
<dbReference type="GO" id="GO:0047298">
    <property type="term" value="F:(S)-3-amino-2-methylpropionate transaminase activity"/>
    <property type="evidence" value="ECO:0007669"/>
    <property type="project" value="UniProtKB-EC"/>
</dbReference>
<evidence type="ECO:0000256" key="1">
    <source>
        <dbReference type="ARBA" id="ARBA00001933"/>
    </source>
</evidence>
<dbReference type="Proteomes" id="UP000381693">
    <property type="component" value="Unassembled WGS sequence"/>
</dbReference>
<gene>
    <name evidence="6" type="primary">gabT</name>
    <name evidence="6" type="ORF">MAMC_01298</name>
</gene>
<dbReference type="PANTHER" id="PTHR11986:SF79">
    <property type="entry name" value="ACETYLORNITHINE AMINOTRANSFERASE, MITOCHONDRIAL"/>
    <property type="match status" value="1"/>
</dbReference>
<accession>A0A5E6MC97</accession>